<dbReference type="InterPro" id="IPR035909">
    <property type="entry name" value="CheB_C"/>
</dbReference>
<dbReference type="PANTHER" id="PTHR42872">
    <property type="entry name" value="PROTEIN-GLUTAMATE METHYLESTERASE/PROTEIN-GLUTAMINE GLUTAMINASE"/>
    <property type="match status" value="1"/>
</dbReference>
<evidence type="ECO:0000256" key="4">
    <source>
        <dbReference type="PROSITE-ProRule" id="PRU00050"/>
    </source>
</evidence>
<dbReference type="GO" id="GO:0008984">
    <property type="term" value="F:protein-glutamate methylesterase activity"/>
    <property type="evidence" value="ECO:0007669"/>
    <property type="project" value="UniProtKB-EC"/>
</dbReference>
<dbReference type="OrthoDB" id="9791760at2"/>
<dbReference type="RefSeq" id="WP_092077004.1">
    <property type="nucleotide sequence ID" value="NZ_FNAQ01000004.1"/>
</dbReference>
<dbReference type="GO" id="GO:0005737">
    <property type="term" value="C:cytoplasm"/>
    <property type="evidence" value="ECO:0007669"/>
    <property type="project" value="InterPro"/>
</dbReference>
<dbReference type="PROSITE" id="PS50122">
    <property type="entry name" value="CHEB"/>
    <property type="match status" value="1"/>
</dbReference>
<dbReference type="Proteomes" id="UP000243205">
    <property type="component" value="Unassembled WGS sequence"/>
</dbReference>
<keyword evidence="7" id="KW-1185">Reference proteome</keyword>
<dbReference type="SUPFAM" id="SSF52738">
    <property type="entry name" value="Methylesterase CheB, C-terminal domain"/>
    <property type="match status" value="1"/>
</dbReference>
<organism evidence="6 7">
    <name type="scientific">Desulfuromonas thiophila</name>
    <dbReference type="NCBI Taxonomy" id="57664"/>
    <lineage>
        <taxon>Bacteria</taxon>
        <taxon>Pseudomonadati</taxon>
        <taxon>Thermodesulfobacteriota</taxon>
        <taxon>Desulfuromonadia</taxon>
        <taxon>Desulfuromonadales</taxon>
        <taxon>Desulfuromonadaceae</taxon>
        <taxon>Desulfuromonas</taxon>
    </lineage>
</organism>
<accession>A0A1G7AE73</accession>
<dbReference type="EC" id="3.1.1.61" evidence="2"/>
<dbReference type="PANTHER" id="PTHR42872:SF6">
    <property type="entry name" value="PROTEIN-GLUTAMATE METHYLESTERASE_PROTEIN-GLUTAMINE GLUTAMINASE"/>
    <property type="match status" value="1"/>
</dbReference>
<reference evidence="7" key="1">
    <citation type="submission" date="2016-10" db="EMBL/GenBank/DDBJ databases">
        <authorList>
            <person name="Varghese N."/>
            <person name="Submissions S."/>
        </authorList>
    </citation>
    <scope>NUCLEOTIDE SEQUENCE [LARGE SCALE GENOMIC DNA]</scope>
    <source>
        <strain evidence="7">DSM 8987</strain>
    </source>
</reference>
<dbReference type="CDD" id="cd16433">
    <property type="entry name" value="CheB"/>
    <property type="match status" value="1"/>
</dbReference>
<evidence type="ECO:0000256" key="2">
    <source>
        <dbReference type="ARBA" id="ARBA00039140"/>
    </source>
</evidence>
<comment type="caution">
    <text evidence="4">Lacks conserved residue(s) required for the propagation of feature annotation.</text>
</comment>
<dbReference type="Gene3D" id="3.40.50.180">
    <property type="entry name" value="Methylesterase CheB, C-terminal domain"/>
    <property type="match status" value="1"/>
</dbReference>
<evidence type="ECO:0000256" key="1">
    <source>
        <dbReference type="ARBA" id="ARBA00022801"/>
    </source>
</evidence>
<dbReference type="GO" id="GO:0000156">
    <property type="term" value="F:phosphorelay response regulator activity"/>
    <property type="evidence" value="ECO:0007669"/>
    <property type="project" value="InterPro"/>
</dbReference>
<feature type="domain" description="CheB-type methylesterase" evidence="5">
    <location>
        <begin position="14"/>
        <end position="205"/>
    </location>
</feature>
<evidence type="ECO:0000256" key="3">
    <source>
        <dbReference type="ARBA" id="ARBA00048267"/>
    </source>
</evidence>
<protein>
    <recommendedName>
        <fullName evidence="2">protein-glutamate methylesterase</fullName>
        <ecNumber evidence="2">3.1.1.61</ecNumber>
    </recommendedName>
</protein>
<proteinExistence type="predicted"/>
<evidence type="ECO:0000313" key="7">
    <source>
        <dbReference type="Proteomes" id="UP000243205"/>
    </source>
</evidence>
<name>A0A1G7AE73_9BACT</name>
<dbReference type="Pfam" id="PF01339">
    <property type="entry name" value="CheB_methylest"/>
    <property type="match status" value="1"/>
</dbReference>
<dbReference type="AlphaFoldDB" id="A0A1G7AE73"/>
<keyword evidence="1" id="KW-0378">Hydrolase</keyword>
<dbReference type="STRING" id="57664.SAMN05661003_1046"/>
<dbReference type="InterPro" id="IPR000673">
    <property type="entry name" value="Sig_transdc_resp-reg_Me-estase"/>
</dbReference>
<comment type="catalytic activity">
    <reaction evidence="3">
        <text>[protein]-L-glutamate 5-O-methyl ester + H2O = L-glutamyl-[protein] + methanol + H(+)</text>
        <dbReference type="Rhea" id="RHEA:23236"/>
        <dbReference type="Rhea" id="RHEA-COMP:10208"/>
        <dbReference type="Rhea" id="RHEA-COMP:10311"/>
        <dbReference type="ChEBI" id="CHEBI:15377"/>
        <dbReference type="ChEBI" id="CHEBI:15378"/>
        <dbReference type="ChEBI" id="CHEBI:17790"/>
        <dbReference type="ChEBI" id="CHEBI:29973"/>
        <dbReference type="ChEBI" id="CHEBI:82795"/>
        <dbReference type="EC" id="3.1.1.61"/>
    </reaction>
</comment>
<evidence type="ECO:0000259" key="5">
    <source>
        <dbReference type="PROSITE" id="PS50122"/>
    </source>
</evidence>
<dbReference type="GO" id="GO:0006935">
    <property type="term" value="P:chemotaxis"/>
    <property type="evidence" value="ECO:0007669"/>
    <property type="project" value="InterPro"/>
</dbReference>
<evidence type="ECO:0000313" key="6">
    <source>
        <dbReference type="EMBL" id="SDE13099.1"/>
    </source>
</evidence>
<sequence>METCTPHQEKTGPARPPFQCVVIGGSAGALTALNALTAVLAPGFPVPLVCVIHLHPHSHTDTFVRALLAQTSLLVKEADDKEALRPATLYLAPANYHLLIEQDRSLALSVDGKVNHSRPSIDVLFETAALAYRDQLAGILLSGASNDGAAGLRRIHDLGGKTLVQTPDTAEVPYMPQSALAATETDAVLPPVEIGHWLNARLARFFSP</sequence>
<dbReference type="EMBL" id="FNAQ01000004">
    <property type="protein sequence ID" value="SDE13099.1"/>
    <property type="molecule type" value="Genomic_DNA"/>
</dbReference>
<gene>
    <name evidence="6" type="ORF">SAMN05661003_1046</name>
</gene>